<evidence type="ECO:0000256" key="6">
    <source>
        <dbReference type="RuleBase" id="RU004057"/>
    </source>
</evidence>
<comment type="similarity">
    <text evidence="6">Belongs to the exbB/tolQ family.</text>
</comment>
<evidence type="ECO:0000256" key="2">
    <source>
        <dbReference type="ARBA" id="ARBA00022475"/>
    </source>
</evidence>
<reference evidence="9" key="1">
    <citation type="submission" date="2020-11" db="EMBL/GenBank/DDBJ databases">
        <title>Azospira inquinata sp. nov.</title>
        <authorList>
            <person name="Moe W.M."/>
            <person name="Mikes M.C."/>
        </authorList>
    </citation>
    <scope>NUCLEOTIDE SEQUENCE</scope>
    <source>
        <strain evidence="9">Azo-3</strain>
    </source>
</reference>
<evidence type="ECO:0000256" key="1">
    <source>
        <dbReference type="ARBA" id="ARBA00004651"/>
    </source>
</evidence>
<dbReference type="GO" id="GO:0005886">
    <property type="term" value="C:plasma membrane"/>
    <property type="evidence" value="ECO:0007669"/>
    <property type="project" value="UniProtKB-SubCell"/>
</dbReference>
<evidence type="ECO:0000259" key="8">
    <source>
        <dbReference type="Pfam" id="PF01618"/>
    </source>
</evidence>
<feature type="transmembrane region" description="Helical" evidence="7">
    <location>
        <begin position="122"/>
        <end position="143"/>
    </location>
</feature>
<gene>
    <name evidence="9" type="ORF">Azoinq_00405</name>
</gene>
<dbReference type="EMBL" id="CP064782">
    <property type="protein sequence ID" value="QWT49121.1"/>
    <property type="molecule type" value="Genomic_DNA"/>
</dbReference>
<accession>A0A975SN45</accession>
<evidence type="ECO:0000256" key="7">
    <source>
        <dbReference type="SAM" id="Phobius"/>
    </source>
</evidence>
<evidence type="ECO:0000256" key="5">
    <source>
        <dbReference type="ARBA" id="ARBA00023136"/>
    </source>
</evidence>
<dbReference type="GO" id="GO:0017038">
    <property type="term" value="P:protein import"/>
    <property type="evidence" value="ECO:0007669"/>
    <property type="project" value="TreeGrafter"/>
</dbReference>
<dbReference type="PANTHER" id="PTHR30625">
    <property type="entry name" value="PROTEIN TOLQ"/>
    <property type="match status" value="1"/>
</dbReference>
<keyword evidence="10" id="KW-1185">Reference proteome</keyword>
<dbReference type="InterPro" id="IPR002898">
    <property type="entry name" value="MotA_ExbB_proton_chnl"/>
</dbReference>
<keyword evidence="3 7" id="KW-0812">Transmembrane</keyword>
<dbReference type="Pfam" id="PF01618">
    <property type="entry name" value="MotA_ExbB"/>
    <property type="match status" value="1"/>
</dbReference>
<sequence length="222" mass="23501">MTPPVDFSFTALFLQATPLVQGVLILLLACSLGGWAIILEKAWLLHRLGRQVRCFEALADQGLLEAGADSGPLCQALIRAGREELHHGPAGEGEGERRQRLAAAMGESLGAFWLVAERRLPYLANIGAAAPFIGLFGTVWGVMHAFTGIALAQDTRLATVAPGIAEALSTTAIGLLAAIPAAVAYNKQAADMGRLARRLGLAIGRLARRAELPRRQPVRNAA</sequence>
<evidence type="ECO:0000313" key="9">
    <source>
        <dbReference type="EMBL" id="QWT49121.1"/>
    </source>
</evidence>
<dbReference type="KEGG" id="aiq:Azoinq_00405"/>
<evidence type="ECO:0000256" key="3">
    <source>
        <dbReference type="ARBA" id="ARBA00022692"/>
    </source>
</evidence>
<keyword evidence="4 7" id="KW-1133">Transmembrane helix</keyword>
<feature type="domain" description="MotA/TolQ/ExbB proton channel" evidence="8">
    <location>
        <begin position="87"/>
        <end position="197"/>
    </location>
</feature>
<dbReference type="InterPro" id="IPR050790">
    <property type="entry name" value="ExbB/TolQ_transport"/>
</dbReference>
<dbReference type="PANTHER" id="PTHR30625:SF3">
    <property type="entry name" value="TOL-PAL SYSTEM PROTEIN TOLQ"/>
    <property type="match status" value="1"/>
</dbReference>
<evidence type="ECO:0000256" key="4">
    <source>
        <dbReference type="ARBA" id="ARBA00022989"/>
    </source>
</evidence>
<dbReference type="Proteomes" id="UP000683428">
    <property type="component" value="Chromosome"/>
</dbReference>
<dbReference type="RefSeq" id="WP_216127990.1">
    <property type="nucleotide sequence ID" value="NZ_CP064782.1"/>
</dbReference>
<evidence type="ECO:0000313" key="10">
    <source>
        <dbReference type="Proteomes" id="UP000683428"/>
    </source>
</evidence>
<keyword evidence="6" id="KW-0653">Protein transport</keyword>
<proteinExistence type="inferred from homology"/>
<keyword evidence="5 7" id="KW-0472">Membrane</keyword>
<name>A0A975SN45_9RHOO</name>
<comment type="subcellular location">
    <subcellularLocation>
        <location evidence="1">Cell membrane</location>
        <topology evidence="1">Multi-pass membrane protein</topology>
    </subcellularLocation>
    <subcellularLocation>
        <location evidence="6">Membrane</location>
        <topology evidence="6">Multi-pass membrane protein</topology>
    </subcellularLocation>
</comment>
<keyword evidence="6" id="KW-0813">Transport</keyword>
<dbReference type="AlphaFoldDB" id="A0A975SN45"/>
<feature type="transmembrane region" description="Helical" evidence="7">
    <location>
        <begin position="20"/>
        <end position="39"/>
    </location>
</feature>
<protein>
    <submittedName>
        <fullName evidence="9">MotA/TolQ/ExbB proton channel family protein</fullName>
    </submittedName>
</protein>
<feature type="transmembrane region" description="Helical" evidence="7">
    <location>
        <begin position="163"/>
        <end position="185"/>
    </location>
</feature>
<organism evidence="9 10">
    <name type="scientific">Azospira inquinata</name>
    <dbReference type="NCBI Taxonomy" id="2785627"/>
    <lineage>
        <taxon>Bacteria</taxon>
        <taxon>Pseudomonadati</taxon>
        <taxon>Pseudomonadota</taxon>
        <taxon>Betaproteobacteria</taxon>
        <taxon>Rhodocyclales</taxon>
        <taxon>Rhodocyclaceae</taxon>
        <taxon>Azospira</taxon>
    </lineage>
</organism>
<keyword evidence="2" id="KW-1003">Cell membrane</keyword>